<protein>
    <submittedName>
        <fullName evidence="2">Uncharacterized protein</fullName>
    </submittedName>
</protein>
<dbReference type="Proteomes" id="UP000825935">
    <property type="component" value="Chromosome 25"/>
</dbReference>
<dbReference type="EMBL" id="CM035430">
    <property type="protein sequence ID" value="KAH7298317.1"/>
    <property type="molecule type" value="Genomic_DNA"/>
</dbReference>
<keyword evidence="3" id="KW-1185">Reference proteome</keyword>
<name>A0A8T2RRP4_CERRI</name>
<evidence type="ECO:0000313" key="3">
    <source>
        <dbReference type="Proteomes" id="UP000825935"/>
    </source>
</evidence>
<keyword evidence="1" id="KW-1133">Transmembrane helix</keyword>
<sequence>MSLRVYIYVHSVFTSYIGYESLSHTHREDIRKHFWQKTSRVLTRFLGIVFCVIIFQCSSSYSLIFVCMIFWSVLFEEDHIDMRYGIKSAPHRSMKSLCFVFLLQRRSCFLKDFLTYFHEISNLLLLNTICGIKEFS</sequence>
<reference evidence="2" key="1">
    <citation type="submission" date="2021-08" db="EMBL/GenBank/DDBJ databases">
        <title>WGS assembly of Ceratopteris richardii.</title>
        <authorList>
            <person name="Marchant D.B."/>
            <person name="Chen G."/>
            <person name="Jenkins J."/>
            <person name="Shu S."/>
            <person name="Leebens-Mack J."/>
            <person name="Grimwood J."/>
            <person name="Schmutz J."/>
            <person name="Soltis P."/>
            <person name="Soltis D."/>
            <person name="Chen Z.-H."/>
        </authorList>
    </citation>
    <scope>NUCLEOTIDE SEQUENCE</scope>
    <source>
        <strain evidence="2">Whitten #5841</strain>
        <tissue evidence="2">Leaf</tissue>
    </source>
</reference>
<evidence type="ECO:0000256" key="1">
    <source>
        <dbReference type="SAM" id="Phobius"/>
    </source>
</evidence>
<gene>
    <name evidence="2" type="ORF">KP509_25G036900</name>
</gene>
<keyword evidence="1" id="KW-0812">Transmembrane</keyword>
<dbReference type="AlphaFoldDB" id="A0A8T2RRP4"/>
<evidence type="ECO:0000313" key="2">
    <source>
        <dbReference type="EMBL" id="KAH7298317.1"/>
    </source>
</evidence>
<accession>A0A8T2RRP4</accession>
<keyword evidence="1" id="KW-0472">Membrane</keyword>
<proteinExistence type="predicted"/>
<comment type="caution">
    <text evidence="2">The sequence shown here is derived from an EMBL/GenBank/DDBJ whole genome shotgun (WGS) entry which is preliminary data.</text>
</comment>
<organism evidence="2 3">
    <name type="scientific">Ceratopteris richardii</name>
    <name type="common">Triangle waterfern</name>
    <dbReference type="NCBI Taxonomy" id="49495"/>
    <lineage>
        <taxon>Eukaryota</taxon>
        <taxon>Viridiplantae</taxon>
        <taxon>Streptophyta</taxon>
        <taxon>Embryophyta</taxon>
        <taxon>Tracheophyta</taxon>
        <taxon>Polypodiopsida</taxon>
        <taxon>Polypodiidae</taxon>
        <taxon>Polypodiales</taxon>
        <taxon>Pteridineae</taxon>
        <taxon>Pteridaceae</taxon>
        <taxon>Parkerioideae</taxon>
        <taxon>Ceratopteris</taxon>
    </lineage>
</organism>
<feature type="transmembrane region" description="Helical" evidence="1">
    <location>
        <begin position="41"/>
        <end position="74"/>
    </location>
</feature>